<gene>
    <name evidence="12" type="ORF">HHO37_02845</name>
</gene>
<evidence type="ECO:0000256" key="5">
    <source>
        <dbReference type="ARBA" id="ARBA00022723"/>
    </source>
</evidence>
<dbReference type="GO" id="GO:0005737">
    <property type="term" value="C:cytoplasm"/>
    <property type="evidence" value="ECO:0007669"/>
    <property type="project" value="UniProtKB-SubCell"/>
</dbReference>
<evidence type="ECO:0000313" key="12">
    <source>
        <dbReference type="EMBL" id="NMD48635.1"/>
    </source>
</evidence>
<comment type="caution">
    <text evidence="12">The sequence shown here is derived from an EMBL/GenBank/DDBJ whole genome shotgun (WGS) entry which is preliminary data.</text>
</comment>
<evidence type="ECO:0000256" key="7">
    <source>
        <dbReference type="ARBA" id="ARBA00023015"/>
    </source>
</evidence>
<dbReference type="Proteomes" id="UP000532121">
    <property type="component" value="Unassembled WGS sequence"/>
</dbReference>
<dbReference type="Pfam" id="PF01475">
    <property type="entry name" value="FUR"/>
    <property type="match status" value="1"/>
</dbReference>
<dbReference type="GO" id="GO:0000976">
    <property type="term" value="F:transcription cis-regulatory region binding"/>
    <property type="evidence" value="ECO:0007669"/>
    <property type="project" value="TreeGrafter"/>
</dbReference>
<reference evidence="12 13" key="1">
    <citation type="submission" date="2020-04" db="EMBL/GenBank/DDBJ databases">
        <title>MicrobeNet Type strains.</title>
        <authorList>
            <person name="Nicholson A.C."/>
        </authorList>
    </citation>
    <scope>NUCLEOTIDE SEQUENCE [LARGE SCALE GENOMIC DNA]</scope>
    <source>
        <strain evidence="12 13">DSM 22768</strain>
    </source>
</reference>
<name>A0A7X9LF09_STRRT</name>
<feature type="binding site" evidence="11">
    <location>
        <position position="109"/>
    </location>
    <ligand>
        <name>Zn(2+)</name>
        <dbReference type="ChEBI" id="CHEBI:29105"/>
    </ligand>
</feature>
<evidence type="ECO:0000313" key="13">
    <source>
        <dbReference type="Proteomes" id="UP000532121"/>
    </source>
</evidence>
<evidence type="ECO:0000256" key="2">
    <source>
        <dbReference type="ARBA" id="ARBA00007957"/>
    </source>
</evidence>
<keyword evidence="8" id="KW-0238">DNA-binding</keyword>
<keyword evidence="3" id="KW-0963">Cytoplasm</keyword>
<dbReference type="RefSeq" id="WP_150880966.1">
    <property type="nucleotide sequence ID" value="NZ_CP043405.1"/>
</dbReference>
<evidence type="ECO:0000256" key="11">
    <source>
        <dbReference type="PIRSR" id="PIRSR602481-1"/>
    </source>
</evidence>
<evidence type="ECO:0000256" key="9">
    <source>
        <dbReference type="ARBA" id="ARBA00023163"/>
    </source>
</evidence>
<keyword evidence="10" id="KW-0464">Manganese</keyword>
<dbReference type="GO" id="GO:0008270">
    <property type="term" value="F:zinc ion binding"/>
    <property type="evidence" value="ECO:0007669"/>
    <property type="project" value="TreeGrafter"/>
</dbReference>
<comment type="cofactor">
    <cofactor evidence="11">
        <name>Zn(2+)</name>
        <dbReference type="ChEBI" id="CHEBI:29105"/>
    </cofactor>
    <text evidence="11">Binds 1 zinc ion per subunit.</text>
</comment>
<feature type="binding site" evidence="11">
    <location>
        <position position="106"/>
    </location>
    <ligand>
        <name>Zn(2+)</name>
        <dbReference type="ChEBI" id="CHEBI:29105"/>
    </ligand>
</feature>
<dbReference type="Gene3D" id="3.30.1490.190">
    <property type="match status" value="1"/>
</dbReference>
<sequence>MVLHVYDNDPKQAAYNHVLTHLKRKHIRITETRKAVIAYMINAHHHPSAEQIYRDLLPQYPSMSLATVYNNLKVLIDEGFVVELKLSNDNTAYFDFMGDRHLHIVCESCGKITDFADADISSIEKEARQQTGYDVTRTQLLIYGLCPECQQREKKI</sequence>
<evidence type="ECO:0000256" key="1">
    <source>
        <dbReference type="ARBA" id="ARBA00004496"/>
    </source>
</evidence>
<dbReference type="EMBL" id="JABASA010000004">
    <property type="protein sequence ID" value="NMD48635.1"/>
    <property type="molecule type" value="Genomic_DNA"/>
</dbReference>
<comment type="subcellular location">
    <subcellularLocation>
        <location evidence="1">Cytoplasm</location>
    </subcellularLocation>
</comment>
<feature type="binding site" evidence="11">
    <location>
        <position position="146"/>
    </location>
    <ligand>
        <name>Zn(2+)</name>
        <dbReference type="ChEBI" id="CHEBI:29105"/>
    </ligand>
</feature>
<dbReference type="PANTHER" id="PTHR33202:SF8">
    <property type="entry name" value="PEROXIDE-RESPONSIVE REPRESSOR PERR"/>
    <property type="match status" value="1"/>
</dbReference>
<dbReference type="InterPro" id="IPR043135">
    <property type="entry name" value="Fur_C"/>
</dbReference>
<dbReference type="InterPro" id="IPR036390">
    <property type="entry name" value="WH_DNA-bd_sf"/>
</dbReference>
<dbReference type="Gene3D" id="1.10.10.10">
    <property type="entry name" value="Winged helix-like DNA-binding domain superfamily/Winged helix DNA-binding domain"/>
    <property type="match status" value="1"/>
</dbReference>
<comment type="similarity">
    <text evidence="2">Belongs to the Fur family.</text>
</comment>
<keyword evidence="6 11" id="KW-0862">Zinc</keyword>
<dbReference type="SUPFAM" id="SSF46785">
    <property type="entry name" value="Winged helix' DNA-binding domain"/>
    <property type="match status" value="1"/>
</dbReference>
<dbReference type="AlphaFoldDB" id="A0A7X9LF09"/>
<dbReference type="PANTHER" id="PTHR33202">
    <property type="entry name" value="ZINC UPTAKE REGULATION PROTEIN"/>
    <property type="match status" value="1"/>
</dbReference>
<evidence type="ECO:0000256" key="8">
    <source>
        <dbReference type="ARBA" id="ARBA00023125"/>
    </source>
</evidence>
<dbReference type="CDD" id="cd07153">
    <property type="entry name" value="Fur_like"/>
    <property type="match status" value="1"/>
</dbReference>
<dbReference type="InterPro" id="IPR036388">
    <property type="entry name" value="WH-like_DNA-bd_sf"/>
</dbReference>
<keyword evidence="7" id="KW-0805">Transcription regulation</keyword>
<protein>
    <submittedName>
        <fullName evidence="12">Transcriptional repressor</fullName>
    </submittedName>
</protein>
<proteinExistence type="inferred from homology"/>
<evidence type="ECO:0000256" key="10">
    <source>
        <dbReference type="ARBA" id="ARBA00023211"/>
    </source>
</evidence>
<organism evidence="12 13">
    <name type="scientific">Streptococcus ratti</name>
    <dbReference type="NCBI Taxonomy" id="1341"/>
    <lineage>
        <taxon>Bacteria</taxon>
        <taxon>Bacillati</taxon>
        <taxon>Bacillota</taxon>
        <taxon>Bacilli</taxon>
        <taxon>Lactobacillales</taxon>
        <taxon>Streptococcaceae</taxon>
        <taxon>Streptococcus</taxon>
    </lineage>
</organism>
<feature type="binding site" evidence="11">
    <location>
        <position position="149"/>
    </location>
    <ligand>
        <name>Zn(2+)</name>
        <dbReference type="ChEBI" id="CHEBI:29105"/>
    </ligand>
</feature>
<evidence type="ECO:0000256" key="4">
    <source>
        <dbReference type="ARBA" id="ARBA00022491"/>
    </source>
</evidence>
<keyword evidence="5 11" id="KW-0479">Metal-binding</keyword>
<dbReference type="FunFam" id="3.30.1490.190:FF:000003">
    <property type="entry name" value="Fur family transcriptional regulator"/>
    <property type="match status" value="1"/>
</dbReference>
<evidence type="ECO:0000256" key="6">
    <source>
        <dbReference type="ARBA" id="ARBA00022833"/>
    </source>
</evidence>
<evidence type="ECO:0000256" key="3">
    <source>
        <dbReference type="ARBA" id="ARBA00022490"/>
    </source>
</evidence>
<accession>A0A7X9LF09</accession>
<dbReference type="GO" id="GO:1900376">
    <property type="term" value="P:regulation of secondary metabolite biosynthetic process"/>
    <property type="evidence" value="ECO:0007669"/>
    <property type="project" value="TreeGrafter"/>
</dbReference>
<keyword evidence="4" id="KW-0678">Repressor</keyword>
<keyword evidence="9" id="KW-0804">Transcription</keyword>
<dbReference type="InterPro" id="IPR002481">
    <property type="entry name" value="FUR"/>
</dbReference>
<dbReference type="GO" id="GO:0045892">
    <property type="term" value="P:negative regulation of DNA-templated transcription"/>
    <property type="evidence" value="ECO:0007669"/>
    <property type="project" value="TreeGrafter"/>
</dbReference>
<dbReference type="GO" id="GO:0003700">
    <property type="term" value="F:DNA-binding transcription factor activity"/>
    <property type="evidence" value="ECO:0007669"/>
    <property type="project" value="InterPro"/>
</dbReference>